<evidence type="ECO:0000313" key="2">
    <source>
        <dbReference type="Proteomes" id="UP000036513"/>
    </source>
</evidence>
<gene>
    <name evidence="1" type="ORF">MCHLDSM_02681</name>
</gene>
<organism evidence="1 2">
    <name type="scientific">Mycolicibacterium chlorophenolicum</name>
    <dbReference type="NCBI Taxonomy" id="37916"/>
    <lineage>
        <taxon>Bacteria</taxon>
        <taxon>Bacillati</taxon>
        <taxon>Actinomycetota</taxon>
        <taxon>Actinomycetes</taxon>
        <taxon>Mycobacteriales</taxon>
        <taxon>Mycobacteriaceae</taxon>
        <taxon>Mycolicibacterium</taxon>
    </lineage>
</organism>
<accession>A0A0J6W6P0</accession>
<dbReference type="PATRIC" id="fig|37916.4.peg.2601"/>
<comment type="caution">
    <text evidence="1">The sequence shown here is derived from an EMBL/GenBank/DDBJ whole genome shotgun (WGS) entry which is preliminary data.</text>
</comment>
<dbReference type="EMBL" id="JYNL01000021">
    <property type="protein sequence ID" value="KMO77493.1"/>
    <property type="molecule type" value="Genomic_DNA"/>
</dbReference>
<reference evidence="1 2" key="1">
    <citation type="journal article" date="2015" name="Genome Biol. Evol.">
        <title>Characterization of Three Mycobacterium spp. with Potential Use in Bioremediation by Genome Sequencing and Comparative Genomics.</title>
        <authorList>
            <person name="Das S."/>
            <person name="Pettersson B.M."/>
            <person name="Behra P.R."/>
            <person name="Ramesh M."/>
            <person name="Dasgupta S."/>
            <person name="Bhattacharya A."/>
            <person name="Kirsebom L.A."/>
        </authorList>
    </citation>
    <scope>NUCLEOTIDE SEQUENCE [LARGE SCALE GENOMIC DNA]</scope>
    <source>
        <strain evidence="1 2">DSM 43826</strain>
    </source>
</reference>
<dbReference type="AlphaFoldDB" id="A0A0J6W6P0"/>
<sequence>MILHGRRPRLGLFAPPTFNPVNGAMVGVAKPIIINF</sequence>
<dbReference type="Proteomes" id="UP000036513">
    <property type="component" value="Unassembled WGS sequence"/>
</dbReference>
<evidence type="ECO:0000313" key="1">
    <source>
        <dbReference type="EMBL" id="KMO77493.1"/>
    </source>
</evidence>
<keyword evidence="2" id="KW-1185">Reference proteome</keyword>
<protein>
    <submittedName>
        <fullName evidence="1">Uncharacterized protein</fullName>
    </submittedName>
</protein>
<proteinExistence type="predicted"/>
<name>A0A0J6W6P0_9MYCO</name>